<dbReference type="PROSITE" id="PS50215">
    <property type="entry name" value="ADAM_MEPRO"/>
    <property type="match status" value="1"/>
</dbReference>
<keyword evidence="5" id="KW-1185">Reference proteome</keyword>
<accession>A0ABD3UEY7</accession>
<dbReference type="Gene3D" id="3.40.390.10">
    <property type="entry name" value="Collagenase (Catalytic Domain)"/>
    <property type="match status" value="1"/>
</dbReference>
<organism evidence="4 5">
    <name type="scientific">Sinanodonta woodiana</name>
    <name type="common">Chinese pond mussel</name>
    <name type="synonym">Anodonta woodiana</name>
    <dbReference type="NCBI Taxonomy" id="1069815"/>
    <lineage>
        <taxon>Eukaryota</taxon>
        <taxon>Metazoa</taxon>
        <taxon>Spiralia</taxon>
        <taxon>Lophotrochozoa</taxon>
        <taxon>Mollusca</taxon>
        <taxon>Bivalvia</taxon>
        <taxon>Autobranchia</taxon>
        <taxon>Heteroconchia</taxon>
        <taxon>Palaeoheterodonta</taxon>
        <taxon>Unionida</taxon>
        <taxon>Unionoidea</taxon>
        <taxon>Unionidae</taxon>
        <taxon>Unioninae</taxon>
        <taxon>Sinanodonta</taxon>
    </lineage>
</organism>
<keyword evidence="2" id="KW-0732">Signal</keyword>
<dbReference type="InterPro" id="IPR024079">
    <property type="entry name" value="MetalloPept_cat_dom_sf"/>
</dbReference>
<dbReference type="Proteomes" id="UP001634394">
    <property type="component" value="Unassembled WGS sequence"/>
</dbReference>
<feature type="signal peptide" evidence="2">
    <location>
        <begin position="1"/>
        <end position="18"/>
    </location>
</feature>
<proteinExistence type="predicted"/>
<dbReference type="InterPro" id="IPR001590">
    <property type="entry name" value="Peptidase_M12B"/>
</dbReference>
<feature type="binding site" evidence="1">
    <location>
        <position position="333"/>
    </location>
    <ligand>
        <name>Zn(2+)</name>
        <dbReference type="ChEBI" id="CHEBI:29105"/>
        <note>catalytic</note>
    </ligand>
</feature>
<feature type="active site" evidence="1">
    <location>
        <position position="324"/>
    </location>
</feature>
<reference evidence="4 5" key="1">
    <citation type="submission" date="2024-11" db="EMBL/GenBank/DDBJ databases">
        <title>Chromosome-level genome assembly of the freshwater bivalve Anodonta woodiana.</title>
        <authorList>
            <person name="Chen X."/>
        </authorList>
    </citation>
    <scope>NUCLEOTIDE SEQUENCE [LARGE SCALE GENOMIC DNA]</scope>
    <source>
        <strain evidence="4">MN2024</strain>
        <tissue evidence="4">Gills</tissue>
    </source>
</reference>
<evidence type="ECO:0000259" key="3">
    <source>
        <dbReference type="PROSITE" id="PS50215"/>
    </source>
</evidence>
<dbReference type="AlphaFoldDB" id="A0ABD3UEY7"/>
<keyword evidence="1" id="KW-0479">Metal-binding</keyword>
<feature type="binding site" evidence="1">
    <location>
        <position position="327"/>
    </location>
    <ligand>
        <name>Zn(2+)</name>
        <dbReference type="ChEBI" id="CHEBI:29105"/>
        <note>catalytic</note>
    </ligand>
</feature>
<feature type="domain" description="Peptidase M12B" evidence="3">
    <location>
        <begin position="258"/>
        <end position="377"/>
    </location>
</feature>
<feature type="binding site" evidence="1">
    <location>
        <position position="323"/>
    </location>
    <ligand>
        <name>Zn(2+)</name>
        <dbReference type="ChEBI" id="CHEBI:29105"/>
        <note>catalytic</note>
    </ligand>
</feature>
<sequence length="388" mass="44188">MHDYLFIVLFCTFAVLDAGTSEFVWLRDLNNDAQKRHLDLGLSEELRFQLHAGKGSINLHLKENPHVRADTDVYVIKDMPDGTKRAVKEPVTGSIEGKLRIGDKYFHIAPVSDLSKVDSFYMNREYKDTPYEIREEMKIGEDLRLTNDLIKLSDDNDDDVMKSMNLRRSFDNLNVEESDMDNNKRATTVYGVELLVAVDPPVWQKFYALAENDNEIAINRVREYVAQVITGEEADGPYTNAKPYKENGVWTIDDRVYLPEFKNWVVNTPGLPPRTEIDNAFMLSGYRFNASTGMAYFKTVCGKAGVALITESGYIYTMMVASHELAHNLGAGHDTDVGCPKGNIMGMNLPNLVHEYSHKSWGFSDCSIDAFENFLPERYDLMHNIFPY</sequence>
<evidence type="ECO:0000256" key="2">
    <source>
        <dbReference type="SAM" id="SignalP"/>
    </source>
</evidence>
<evidence type="ECO:0000256" key="1">
    <source>
        <dbReference type="PROSITE-ProRule" id="PRU00276"/>
    </source>
</evidence>
<dbReference type="EMBL" id="JBJQND010000016">
    <property type="protein sequence ID" value="KAL3847133.1"/>
    <property type="molecule type" value="Genomic_DNA"/>
</dbReference>
<keyword evidence="1" id="KW-0862">Zinc</keyword>
<feature type="chain" id="PRO_5044845558" description="Peptidase M12B domain-containing protein" evidence="2">
    <location>
        <begin position="19"/>
        <end position="388"/>
    </location>
</feature>
<dbReference type="SUPFAM" id="SSF55486">
    <property type="entry name" value="Metalloproteases ('zincins'), catalytic domain"/>
    <property type="match status" value="1"/>
</dbReference>
<evidence type="ECO:0000313" key="5">
    <source>
        <dbReference type="Proteomes" id="UP001634394"/>
    </source>
</evidence>
<protein>
    <recommendedName>
        <fullName evidence="3">Peptidase M12B domain-containing protein</fullName>
    </recommendedName>
</protein>
<dbReference type="PANTHER" id="PTHR11905:SF159">
    <property type="entry name" value="ADAM METALLOPROTEASE"/>
    <property type="match status" value="1"/>
</dbReference>
<name>A0ABD3UEY7_SINWO</name>
<dbReference type="GO" id="GO:0046872">
    <property type="term" value="F:metal ion binding"/>
    <property type="evidence" value="ECO:0007669"/>
    <property type="project" value="UniProtKB-KW"/>
</dbReference>
<evidence type="ECO:0000313" key="4">
    <source>
        <dbReference type="EMBL" id="KAL3847133.1"/>
    </source>
</evidence>
<comment type="caution">
    <text evidence="1">Lacks conserved residue(s) required for the propagation of feature annotation.</text>
</comment>
<dbReference type="PANTHER" id="PTHR11905">
    <property type="entry name" value="ADAM A DISINTEGRIN AND METALLOPROTEASE DOMAIN"/>
    <property type="match status" value="1"/>
</dbReference>
<dbReference type="Pfam" id="PF01421">
    <property type="entry name" value="Reprolysin"/>
    <property type="match status" value="1"/>
</dbReference>
<gene>
    <name evidence="4" type="ORF">ACJMK2_018063</name>
</gene>
<comment type="caution">
    <text evidence="4">The sequence shown here is derived from an EMBL/GenBank/DDBJ whole genome shotgun (WGS) entry which is preliminary data.</text>
</comment>